<comment type="caution">
    <text evidence="3">The sequence shown here is derived from an EMBL/GenBank/DDBJ whole genome shotgun (WGS) entry which is preliminary data.</text>
</comment>
<dbReference type="InterPro" id="IPR005151">
    <property type="entry name" value="Tail-specific_protease"/>
</dbReference>
<dbReference type="GO" id="GO:0006508">
    <property type="term" value="P:proteolysis"/>
    <property type="evidence" value="ECO:0007669"/>
    <property type="project" value="InterPro"/>
</dbReference>
<dbReference type="AlphaFoldDB" id="U6RDH6"/>
<dbReference type="OrthoDB" id="5480566at2"/>
<evidence type="ECO:0000313" key="3">
    <source>
        <dbReference type="EMBL" id="EOA54535.1"/>
    </source>
</evidence>
<proteinExistence type="predicted"/>
<dbReference type="Pfam" id="PF03572">
    <property type="entry name" value="Peptidase_S41"/>
    <property type="match status" value="1"/>
</dbReference>
<dbReference type="SUPFAM" id="SSF52096">
    <property type="entry name" value="ClpP/crotonase"/>
    <property type="match status" value="1"/>
</dbReference>
<dbReference type="PANTHER" id="PTHR32060">
    <property type="entry name" value="TAIL-SPECIFIC PROTEASE"/>
    <property type="match status" value="1"/>
</dbReference>
<dbReference type="Gene3D" id="3.90.226.10">
    <property type="entry name" value="2-enoyl-CoA Hydratase, Chain A, domain 1"/>
    <property type="match status" value="1"/>
</dbReference>
<feature type="domain" description="Tail specific protease" evidence="2">
    <location>
        <begin position="308"/>
        <end position="543"/>
    </location>
</feature>
<dbReference type="InterPro" id="IPR029045">
    <property type="entry name" value="ClpP/crotonase-like_dom_sf"/>
</dbReference>
<dbReference type="eggNOG" id="COG0793">
    <property type="taxonomic scope" value="Bacteria"/>
</dbReference>
<dbReference type="GO" id="GO:0008236">
    <property type="term" value="F:serine-type peptidase activity"/>
    <property type="evidence" value="ECO:0007669"/>
    <property type="project" value="InterPro"/>
</dbReference>
<gene>
    <name evidence="3" type="ORF">HMPREF1534_01928</name>
</gene>
<feature type="chain" id="PRO_5004678113" description="Tail specific protease domain-containing protein" evidence="1">
    <location>
        <begin position="24"/>
        <end position="557"/>
    </location>
</feature>
<evidence type="ECO:0000256" key="1">
    <source>
        <dbReference type="SAM" id="SignalP"/>
    </source>
</evidence>
<dbReference type="RefSeq" id="WP_005940220.1">
    <property type="nucleotide sequence ID" value="NZ_KB890342.1"/>
</dbReference>
<evidence type="ECO:0000259" key="2">
    <source>
        <dbReference type="SMART" id="SM00245"/>
    </source>
</evidence>
<keyword evidence="4" id="KW-1185">Reference proteome</keyword>
<accession>U6RDH6</accession>
<feature type="signal peptide" evidence="1">
    <location>
        <begin position="1"/>
        <end position="23"/>
    </location>
</feature>
<evidence type="ECO:0000313" key="4">
    <source>
        <dbReference type="Proteomes" id="UP000017831"/>
    </source>
</evidence>
<dbReference type="PANTHER" id="PTHR32060:SF22">
    <property type="entry name" value="CARBOXYL-TERMINAL-PROCESSING PEPTIDASE 3, CHLOROPLASTIC"/>
    <property type="match status" value="1"/>
</dbReference>
<name>U6RDH6_9BACT</name>
<dbReference type="GeneID" id="60062117"/>
<dbReference type="GO" id="GO:0004175">
    <property type="term" value="F:endopeptidase activity"/>
    <property type="evidence" value="ECO:0007669"/>
    <property type="project" value="TreeGrafter"/>
</dbReference>
<dbReference type="STRING" id="1121098.HMPREF1534_01928"/>
<dbReference type="SMART" id="SM00245">
    <property type="entry name" value="TSPc"/>
    <property type="match status" value="1"/>
</dbReference>
<dbReference type="PATRIC" id="fig|1121098.3.peg.1954"/>
<reference evidence="3 4" key="1">
    <citation type="submission" date="2013-04" db="EMBL/GenBank/DDBJ databases">
        <title>The Genome Sequence of Bacteroides massiliensis DSM 17679.</title>
        <authorList>
            <consortium name="The Broad Institute Genomics Platform"/>
            <person name="Earl A."/>
            <person name="Ward D."/>
            <person name="Feldgarden M."/>
            <person name="Gevers D."/>
            <person name="Martens E."/>
            <person name="Fenner L."/>
            <person name="Roux V."/>
            <person name="Mallet M.N."/>
            <person name="Raoult D."/>
            <person name="Walker B."/>
            <person name="Young S."/>
            <person name="Zeng Q."/>
            <person name="Gargeya S."/>
            <person name="Fitzgerald M."/>
            <person name="Haas B."/>
            <person name="Abouelleil A."/>
            <person name="Allen A.W."/>
            <person name="Alvarado L."/>
            <person name="Arachchi H.M."/>
            <person name="Berlin A.M."/>
            <person name="Chapman S.B."/>
            <person name="Gainer-Dewar J."/>
            <person name="Goldberg J."/>
            <person name="Griggs A."/>
            <person name="Gujja S."/>
            <person name="Hansen M."/>
            <person name="Howarth C."/>
            <person name="Imamovic A."/>
            <person name="Ireland A."/>
            <person name="Larimer J."/>
            <person name="McCowan C."/>
            <person name="Murphy C."/>
            <person name="Pearson M."/>
            <person name="Poon T.W."/>
            <person name="Priest M."/>
            <person name="Roberts A."/>
            <person name="Saif S."/>
            <person name="Shea T."/>
            <person name="Sisk P."/>
            <person name="Sykes S."/>
            <person name="Wortman J."/>
            <person name="Nusbaum C."/>
            <person name="Birren B."/>
        </authorList>
    </citation>
    <scope>NUCLEOTIDE SEQUENCE [LARGE SCALE GENOMIC DNA]</scope>
    <source>
        <strain evidence="4">B84634 / Timone 84634 / DSM 17679 / JCM 13223</strain>
    </source>
</reference>
<protein>
    <recommendedName>
        <fullName evidence="2">Tail specific protease domain-containing protein</fullName>
    </recommendedName>
</protein>
<dbReference type="EMBL" id="AQHY01000025">
    <property type="protein sequence ID" value="EOA54535.1"/>
    <property type="molecule type" value="Genomic_DNA"/>
</dbReference>
<sequence>MTQTKFFRWTLLLCLSGATSPLAAQGVGEKAKKVEQMQVLKTDGKVLRITVDGKEQQIPWVINPSLRPDVFETSGEEVVFRSKIDTIRFNVAKEGCYDFVVVTHQGDSAMTRIKWVSANPLEEPSRDMLKRSAGGLLSKKQAQFDIDALVYTLSEVHPDMFSVCRQSEWFKSVNRVKQQLPDSVTTVELFKYAAPLVTKLGDGHTMLRFPFNDYFTSSTIRLPLFLNVKSDYTLRVRGCIDNLIPQDAEVLSINGKESRELIESMMDYASGERDFFRIERINSDFSALFEMMYAADKYDVVYRMKDSKKKLEVTLHPTTWAELLPRMPKKKEQARVLDYSFKVDEKKKVAVMDFRSFNNPQRMKMFADSMFVTLREKGIKNLIIDLRNNGGGNSMVGDVLFRYISPKPFKQMGKALVRVTPTTIRLTGRTQMVPGWSFYNDESKGNFIPPLTKEEGHYEGSVYLLISHHTFSSAGSFAWAFKEFGMGTVIGEESGGMNVSFGDIIYYKLPVSGLSCTISFKRFWQYGADEKEIHGTLPDYAVPQEGALAKAFQLIKK</sequence>
<dbReference type="Proteomes" id="UP000017831">
    <property type="component" value="Unassembled WGS sequence"/>
</dbReference>
<keyword evidence="1" id="KW-0732">Signal</keyword>
<dbReference type="HOGENOM" id="CLU_032380_1_0_10"/>
<organism evidence="3 4">
    <name type="scientific">Phocaeicola massiliensis B84634 = Timone 84634 = DSM 17679 = JCM 13223</name>
    <dbReference type="NCBI Taxonomy" id="1121098"/>
    <lineage>
        <taxon>Bacteria</taxon>
        <taxon>Pseudomonadati</taxon>
        <taxon>Bacteroidota</taxon>
        <taxon>Bacteroidia</taxon>
        <taxon>Bacteroidales</taxon>
        <taxon>Bacteroidaceae</taxon>
        <taxon>Phocaeicola</taxon>
    </lineage>
</organism>